<reference evidence="2 3" key="1">
    <citation type="submission" date="2023-02" db="EMBL/GenBank/DDBJ databases">
        <title>LHISI_Scaffold_Assembly.</title>
        <authorList>
            <person name="Stuart O.P."/>
            <person name="Cleave R."/>
            <person name="Magrath M.J.L."/>
            <person name="Mikheyev A.S."/>
        </authorList>
    </citation>
    <scope>NUCLEOTIDE SEQUENCE [LARGE SCALE GENOMIC DNA]</scope>
    <source>
        <strain evidence="2">Daus_M_001</strain>
        <tissue evidence="2">Leg muscle</tissue>
    </source>
</reference>
<feature type="region of interest" description="Disordered" evidence="1">
    <location>
        <begin position="1"/>
        <end position="23"/>
    </location>
</feature>
<proteinExistence type="predicted"/>
<comment type="caution">
    <text evidence="2">The sequence shown here is derived from an EMBL/GenBank/DDBJ whole genome shotgun (WGS) entry which is preliminary data.</text>
</comment>
<protein>
    <submittedName>
        <fullName evidence="2">Uncharacterized protein</fullName>
    </submittedName>
</protein>
<sequence length="131" mass="14371">MLDLGRLPIPTTKPTSSAKLRSGENRLDAACPRTIGLQYNFTGIAVLVNNRPCRTLIDMTASHYFVHADIVDIRRMKPAQQEAQLATCPQTVLIAGEITVTIETRDIKTMTNAFVLCDLSEEVILGVPCLS</sequence>
<accession>A0ABQ9H5D8</accession>
<dbReference type="Proteomes" id="UP001159363">
    <property type="component" value="Chromosome 6"/>
</dbReference>
<evidence type="ECO:0000313" key="2">
    <source>
        <dbReference type="EMBL" id="KAJ8879491.1"/>
    </source>
</evidence>
<dbReference type="Pfam" id="PF08284">
    <property type="entry name" value="RVP_2"/>
    <property type="match status" value="1"/>
</dbReference>
<keyword evidence="3" id="KW-1185">Reference proteome</keyword>
<dbReference type="EMBL" id="JARBHB010000007">
    <property type="protein sequence ID" value="KAJ8879491.1"/>
    <property type="molecule type" value="Genomic_DNA"/>
</dbReference>
<organism evidence="2 3">
    <name type="scientific">Dryococelus australis</name>
    <dbReference type="NCBI Taxonomy" id="614101"/>
    <lineage>
        <taxon>Eukaryota</taxon>
        <taxon>Metazoa</taxon>
        <taxon>Ecdysozoa</taxon>
        <taxon>Arthropoda</taxon>
        <taxon>Hexapoda</taxon>
        <taxon>Insecta</taxon>
        <taxon>Pterygota</taxon>
        <taxon>Neoptera</taxon>
        <taxon>Polyneoptera</taxon>
        <taxon>Phasmatodea</taxon>
        <taxon>Verophasmatodea</taxon>
        <taxon>Anareolatae</taxon>
        <taxon>Phasmatidae</taxon>
        <taxon>Eurycanthinae</taxon>
        <taxon>Dryococelus</taxon>
    </lineage>
</organism>
<dbReference type="CDD" id="cd00303">
    <property type="entry name" value="retropepsin_like"/>
    <property type="match status" value="1"/>
</dbReference>
<evidence type="ECO:0000313" key="3">
    <source>
        <dbReference type="Proteomes" id="UP001159363"/>
    </source>
</evidence>
<name>A0ABQ9H5D8_9NEOP</name>
<evidence type="ECO:0000256" key="1">
    <source>
        <dbReference type="SAM" id="MobiDB-lite"/>
    </source>
</evidence>
<gene>
    <name evidence="2" type="ORF">PR048_020099</name>
</gene>
<dbReference type="InterPro" id="IPR021109">
    <property type="entry name" value="Peptidase_aspartic_dom_sf"/>
</dbReference>
<dbReference type="Gene3D" id="2.40.70.10">
    <property type="entry name" value="Acid Proteases"/>
    <property type="match status" value="1"/>
</dbReference>